<dbReference type="VEuPathDB" id="CryptoDB:Cvel_23673"/>
<name>A0A0G4GWF9_9ALVE</name>
<dbReference type="AlphaFoldDB" id="A0A0G4GWF9"/>
<organism evidence="2">
    <name type="scientific">Chromera velia CCMP2878</name>
    <dbReference type="NCBI Taxonomy" id="1169474"/>
    <lineage>
        <taxon>Eukaryota</taxon>
        <taxon>Sar</taxon>
        <taxon>Alveolata</taxon>
        <taxon>Colpodellida</taxon>
        <taxon>Chromeraceae</taxon>
        <taxon>Chromera</taxon>
    </lineage>
</organism>
<reference evidence="2" key="1">
    <citation type="submission" date="2014-11" db="EMBL/GenBank/DDBJ databases">
        <authorList>
            <person name="Otto D Thomas"/>
            <person name="Naeem Raeece"/>
        </authorList>
    </citation>
    <scope>NUCLEOTIDE SEQUENCE</scope>
</reference>
<protein>
    <recommendedName>
        <fullName evidence="3">Transmembrane protein</fullName>
    </recommendedName>
</protein>
<proteinExistence type="predicted"/>
<keyword evidence="1" id="KW-1133">Transmembrane helix</keyword>
<evidence type="ECO:0000256" key="1">
    <source>
        <dbReference type="SAM" id="Phobius"/>
    </source>
</evidence>
<evidence type="ECO:0000313" key="2">
    <source>
        <dbReference type="EMBL" id="CEM35267.1"/>
    </source>
</evidence>
<accession>A0A0G4GWF9</accession>
<dbReference type="EMBL" id="CDMZ01001621">
    <property type="protein sequence ID" value="CEM35267.1"/>
    <property type="molecule type" value="Genomic_DNA"/>
</dbReference>
<feature type="transmembrane region" description="Helical" evidence="1">
    <location>
        <begin position="275"/>
        <end position="305"/>
    </location>
</feature>
<gene>
    <name evidence="2" type="ORF">Cvel_23673</name>
</gene>
<sequence length="311" mass="33769">MSVAHVELSFGDSQEIVLSLSDLVAASAAVLARVSLSGHSIAIRVNETERKRTVDIEAKVSENPSFASFSTQIASVIEKGDRETRLDCSALVHIGPIFGDAFGSSADPIGLSICRSPAHKARLTVTSAKDNWISAEQFGSCLSSFLRSLYDCGRQTEVNRTHVFNQTWHPHARFHVVWQLGLNTAVTLAAVWHVHTRRWREPLTKGETGGAGASKSIQTRGAARRAVEESDSDLASRLFSAACLLLLEPVCFLLAEVLTPLYDGSLEAINEFPYNALVFGVPVAAVVFFSAAMIYSIVLVTLLLYRPKKAP</sequence>
<keyword evidence="1" id="KW-0472">Membrane</keyword>
<evidence type="ECO:0008006" key="3">
    <source>
        <dbReference type="Google" id="ProtNLM"/>
    </source>
</evidence>
<keyword evidence="1" id="KW-0812">Transmembrane</keyword>